<dbReference type="InterPro" id="IPR039698">
    <property type="entry name" value="Dfg10/SRD5A3"/>
</dbReference>
<keyword evidence="5" id="KW-0521">NADP</keyword>
<comment type="pathway">
    <text evidence="5">Protein modification; protein glycosylation.</text>
</comment>
<dbReference type="InterPro" id="IPR001104">
    <property type="entry name" value="3-oxo-5_a-steroid_4-DH_C"/>
</dbReference>
<dbReference type="OrthoDB" id="541710at2759"/>
<evidence type="ECO:0000313" key="8">
    <source>
        <dbReference type="Proteomes" id="UP000799777"/>
    </source>
</evidence>
<accession>A0A9P4HAE2</accession>
<keyword evidence="5" id="KW-0560">Oxidoreductase</keyword>
<evidence type="ECO:0000313" key="7">
    <source>
        <dbReference type="EMBL" id="KAF2030604.1"/>
    </source>
</evidence>
<gene>
    <name evidence="7" type="ORF">EK21DRAFT_64983</name>
</gene>
<evidence type="ECO:0000259" key="6">
    <source>
        <dbReference type="Pfam" id="PF02544"/>
    </source>
</evidence>
<dbReference type="GO" id="GO:0016095">
    <property type="term" value="P:polyprenol catabolic process"/>
    <property type="evidence" value="ECO:0007669"/>
    <property type="project" value="UniProtKB-UniRule"/>
</dbReference>
<organism evidence="7 8">
    <name type="scientific">Setomelanomma holmii</name>
    <dbReference type="NCBI Taxonomy" id="210430"/>
    <lineage>
        <taxon>Eukaryota</taxon>
        <taxon>Fungi</taxon>
        <taxon>Dikarya</taxon>
        <taxon>Ascomycota</taxon>
        <taxon>Pezizomycotina</taxon>
        <taxon>Dothideomycetes</taxon>
        <taxon>Pleosporomycetidae</taxon>
        <taxon>Pleosporales</taxon>
        <taxon>Pleosporineae</taxon>
        <taxon>Phaeosphaeriaceae</taxon>
        <taxon>Setomelanomma</taxon>
    </lineage>
</organism>
<evidence type="ECO:0000256" key="1">
    <source>
        <dbReference type="ARBA" id="ARBA00004127"/>
    </source>
</evidence>
<feature type="transmembrane region" description="Helical" evidence="5">
    <location>
        <begin position="33"/>
        <end position="55"/>
    </location>
</feature>
<feature type="transmembrane region" description="Helical" evidence="5">
    <location>
        <begin position="228"/>
        <end position="251"/>
    </location>
</feature>
<keyword evidence="5" id="KW-0256">Endoplasmic reticulum</keyword>
<dbReference type="GO" id="GO:0160198">
    <property type="term" value="F:polyprenal reductase activity"/>
    <property type="evidence" value="ECO:0007669"/>
    <property type="project" value="UniProtKB-EC"/>
</dbReference>
<feature type="domain" description="3-oxo-5-alpha-steroid 4-dehydrogenase C-terminal" evidence="6">
    <location>
        <begin position="185"/>
        <end position="304"/>
    </location>
</feature>
<dbReference type="PANTHER" id="PTHR14624:SF0">
    <property type="entry name" value="POLYPRENOL REDUCTASE"/>
    <property type="match status" value="1"/>
</dbReference>
<dbReference type="GO" id="GO:0005789">
    <property type="term" value="C:endoplasmic reticulum membrane"/>
    <property type="evidence" value="ECO:0007669"/>
    <property type="project" value="UniProtKB-SubCell"/>
</dbReference>
<evidence type="ECO:0000256" key="2">
    <source>
        <dbReference type="ARBA" id="ARBA00022692"/>
    </source>
</evidence>
<keyword evidence="2 5" id="KW-0812">Transmembrane</keyword>
<dbReference type="EC" id="1.3.1.94" evidence="5"/>
<dbReference type="GO" id="GO:0102389">
    <property type="term" value="F:polyprenol reductase activity"/>
    <property type="evidence" value="ECO:0007669"/>
    <property type="project" value="UniProtKB-UniRule"/>
</dbReference>
<feature type="non-terminal residue" evidence="7">
    <location>
        <position position="1"/>
    </location>
</feature>
<comment type="similarity">
    <text evidence="5">Belongs to the steroid 5-alpha reductase family. Polyprenal reductase subfamily.</text>
</comment>
<evidence type="ECO:0000256" key="5">
    <source>
        <dbReference type="RuleBase" id="RU367081"/>
    </source>
</evidence>
<comment type="function">
    <text evidence="5">Plays a key role in early steps of protein N-linked glycosylation by being involved in the conversion of polyprenol into dolichol. Acts as a polyprenal reductase that mediates the reduction of polyprenal into dolichal in a NADP-dependent mechanism. Dolichols are required for the synthesis of dolichol-linked monosaccharides and the oligosaccharide precursor used for N-glycosylation.</text>
</comment>
<dbReference type="EMBL" id="ML978188">
    <property type="protein sequence ID" value="KAF2030604.1"/>
    <property type="molecule type" value="Genomic_DNA"/>
</dbReference>
<evidence type="ECO:0000256" key="4">
    <source>
        <dbReference type="ARBA" id="ARBA00023136"/>
    </source>
</evidence>
<comment type="catalytic activity">
    <reaction evidence="5">
        <text>a di-trans,poly-cis-dolichal + NADP(+) = a di-trans,poly-cis-polyprenal + NADPH + H(+)</text>
        <dbReference type="Rhea" id="RHEA:80727"/>
        <dbReference type="Rhea" id="RHEA-COMP:19536"/>
        <dbReference type="Rhea" id="RHEA-COMP:19537"/>
        <dbReference type="ChEBI" id="CHEBI:15378"/>
        <dbReference type="ChEBI" id="CHEBI:57783"/>
        <dbReference type="ChEBI" id="CHEBI:58349"/>
        <dbReference type="ChEBI" id="CHEBI:231623"/>
        <dbReference type="ChEBI" id="CHEBI:231637"/>
        <dbReference type="EC" id="1.3.1.94"/>
    </reaction>
    <physiologicalReaction direction="right-to-left" evidence="5">
        <dbReference type="Rhea" id="RHEA:80729"/>
    </physiologicalReaction>
</comment>
<feature type="transmembrane region" description="Helical" evidence="5">
    <location>
        <begin position="156"/>
        <end position="176"/>
    </location>
</feature>
<keyword evidence="4 5" id="KW-0472">Membrane</keyword>
<name>A0A9P4HAE2_9PLEO</name>
<dbReference type="PROSITE" id="PS50244">
    <property type="entry name" value="S5A_REDUCTASE"/>
    <property type="match status" value="1"/>
</dbReference>
<dbReference type="PANTHER" id="PTHR14624">
    <property type="entry name" value="DFG10 PROTEIN"/>
    <property type="match status" value="1"/>
</dbReference>
<proteinExistence type="inferred from homology"/>
<keyword evidence="3 5" id="KW-1133">Transmembrane helix</keyword>
<dbReference type="Pfam" id="PF02544">
    <property type="entry name" value="Steroid_dh"/>
    <property type="match status" value="1"/>
</dbReference>
<comment type="caution">
    <text evidence="7">The sequence shown here is derived from an EMBL/GenBank/DDBJ whole genome shotgun (WGS) entry which is preliminary data.</text>
</comment>
<dbReference type="GO" id="GO:0003865">
    <property type="term" value="F:3-oxo-5-alpha-steroid 4-dehydrogenase activity"/>
    <property type="evidence" value="ECO:0007669"/>
    <property type="project" value="TreeGrafter"/>
</dbReference>
<comment type="subcellular location">
    <subcellularLocation>
        <location evidence="1">Endomembrane system</location>
        <topology evidence="1">Multi-pass membrane protein</topology>
    </subcellularLocation>
    <subcellularLocation>
        <location evidence="5">Endoplasmic reticulum membrane</location>
    </subcellularLocation>
</comment>
<keyword evidence="8" id="KW-1185">Reference proteome</keyword>
<evidence type="ECO:0000256" key="3">
    <source>
        <dbReference type="ARBA" id="ARBA00022989"/>
    </source>
</evidence>
<feature type="transmembrane region" description="Helical" evidence="5">
    <location>
        <begin position="257"/>
        <end position="280"/>
    </location>
</feature>
<dbReference type="AlphaFoldDB" id="A0A9P4HAE2"/>
<reference evidence="7" key="1">
    <citation type="journal article" date="2020" name="Stud. Mycol.">
        <title>101 Dothideomycetes genomes: a test case for predicting lifestyles and emergence of pathogens.</title>
        <authorList>
            <person name="Haridas S."/>
            <person name="Albert R."/>
            <person name="Binder M."/>
            <person name="Bloem J."/>
            <person name="Labutti K."/>
            <person name="Salamov A."/>
            <person name="Andreopoulos B."/>
            <person name="Baker S."/>
            <person name="Barry K."/>
            <person name="Bills G."/>
            <person name="Bluhm B."/>
            <person name="Cannon C."/>
            <person name="Castanera R."/>
            <person name="Culley D."/>
            <person name="Daum C."/>
            <person name="Ezra D."/>
            <person name="Gonzalez J."/>
            <person name="Henrissat B."/>
            <person name="Kuo A."/>
            <person name="Liang C."/>
            <person name="Lipzen A."/>
            <person name="Lutzoni F."/>
            <person name="Magnuson J."/>
            <person name="Mondo S."/>
            <person name="Nolan M."/>
            <person name="Ohm R."/>
            <person name="Pangilinan J."/>
            <person name="Park H.-J."/>
            <person name="Ramirez L."/>
            <person name="Alfaro M."/>
            <person name="Sun H."/>
            <person name="Tritt A."/>
            <person name="Yoshinaga Y."/>
            <person name="Zwiers L.-H."/>
            <person name="Turgeon B."/>
            <person name="Goodwin S."/>
            <person name="Spatafora J."/>
            <person name="Crous P."/>
            <person name="Grigoriev I."/>
        </authorList>
    </citation>
    <scope>NUCLEOTIDE SEQUENCE</scope>
    <source>
        <strain evidence="7">CBS 110217</strain>
    </source>
</reference>
<sequence>PSSLRHSTLCLQSAMCRPAVAGSSLEDLLDPVVLLRAFFLAASLLVLVIQVVPALRSRFLAYGSRATSNGKSGPTKEVTKQSPIEQPLDYAATFQVPHNYFTHFYVTSVACSLFWRWKLQLWNDAGHLQVVWALMLLQGVRRMLESWAYTSTSKSTMWFAHWILGLIFYITINMAIWIEGPTGSSGTWVKAALVPAILTAHTLQHSYHAYLYRLRTENKGYQLPSHPLFTDLLCPHYTCEVVIYALLSFLAAPNGRLVNWTLVCGTLFVATNLAVTAVGTKEWYIEKFGRDKVGPRKRMVPFVW</sequence>
<protein>
    <recommendedName>
        <fullName evidence="5">Polyprenal reductase</fullName>
        <ecNumber evidence="5">1.3.1.94</ecNumber>
    </recommendedName>
</protein>
<dbReference type="Proteomes" id="UP000799777">
    <property type="component" value="Unassembled WGS sequence"/>
</dbReference>
<dbReference type="GO" id="GO:0006488">
    <property type="term" value="P:dolichol-linked oligosaccharide biosynthetic process"/>
    <property type="evidence" value="ECO:0007669"/>
    <property type="project" value="UniProtKB-UniRule"/>
</dbReference>